<keyword evidence="2 5" id="KW-0575">Peroxidase</keyword>
<dbReference type="GO" id="GO:0034599">
    <property type="term" value="P:cellular response to oxidative stress"/>
    <property type="evidence" value="ECO:0007669"/>
    <property type="project" value="TreeGrafter"/>
</dbReference>
<evidence type="ECO:0000256" key="3">
    <source>
        <dbReference type="ARBA" id="ARBA00023002"/>
    </source>
</evidence>
<sequence length="184" mass="20019">MKRLLTALLLSLPLAATAACPPVLNHRVPGLLGGSIDLCAYQGRPVLVVNTASECGFTPQFSKLEAIYKQYEQQGLVVVGFPSNDFFQEKASAEDIAKVCHANYGVTFPMAAKTHVTGDKALPFFKALSAMSGQKPRWNFYKYLISPDGNRVTPFSSLTEPDDPVLLRTLQPYLKLKATPSQAG</sequence>
<dbReference type="PROSITE" id="PS51257">
    <property type="entry name" value="PROKAR_LIPOPROTEIN"/>
    <property type="match status" value="1"/>
</dbReference>
<dbReference type="PANTHER" id="PTHR11592">
    <property type="entry name" value="GLUTATHIONE PEROXIDASE"/>
    <property type="match status" value="1"/>
</dbReference>
<comment type="similarity">
    <text evidence="1 5">Belongs to the glutathione peroxidase family.</text>
</comment>
<organism evidence="7 8">
    <name type="scientific">Crenobacter luteus</name>
    <dbReference type="NCBI Taxonomy" id="1452487"/>
    <lineage>
        <taxon>Bacteria</taxon>
        <taxon>Pseudomonadati</taxon>
        <taxon>Pseudomonadota</taxon>
        <taxon>Betaproteobacteria</taxon>
        <taxon>Neisseriales</taxon>
        <taxon>Neisseriaceae</taxon>
        <taxon>Crenobacter</taxon>
    </lineage>
</organism>
<reference evidence="8" key="1">
    <citation type="submission" date="2016-01" db="EMBL/GenBank/DDBJ databases">
        <title>Draft genome of Chromobacterium sp. F49.</title>
        <authorList>
            <person name="Hong K.W."/>
        </authorList>
    </citation>
    <scope>NUCLEOTIDE SEQUENCE [LARGE SCALE GENOMIC DNA]</scope>
    <source>
        <strain evidence="8">CN10</strain>
    </source>
</reference>
<dbReference type="PROSITE" id="PS51355">
    <property type="entry name" value="GLUTATHIONE_PEROXID_3"/>
    <property type="match status" value="1"/>
</dbReference>
<dbReference type="STRING" id="1452487.AVW16_10440"/>
<evidence type="ECO:0000313" key="8">
    <source>
        <dbReference type="Proteomes" id="UP000076625"/>
    </source>
</evidence>
<feature type="signal peptide" evidence="6">
    <location>
        <begin position="1"/>
        <end position="18"/>
    </location>
</feature>
<evidence type="ECO:0000256" key="4">
    <source>
        <dbReference type="PIRSR" id="PIRSR000303-1"/>
    </source>
</evidence>
<name>A0A163CMI7_9NEIS</name>
<dbReference type="AlphaFoldDB" id="A0A163CMI7"/>
<evidence type="ECO:0000256" key="2">
    <source>
        <dbReference type="ARBA" id="ARBA00022559"/>
    </source>
</evidence>
<feature type="chain" id="PRO_5007842072" description="Glutathione peroxidase" evidence="6">
    <location>
        <begin position="19"/>
        <end position="184"/>
    </location>
</feature>
<protein>
    <recommendedName>
        <fullName evidence="5">Glutathione peroxidase</fullName>
    </recommendedName>
</protein>
<keyword evidence="6" id="KW-0732">Signal</keyword>
<evidence type="ECO:0000256" key="1">
    <source>
        <dbReference type="ARBA" id="ARBA00006926"/>
    </source>
</evidence>
<dbReference type="SUPFAM" id="SSF52833">
    <property type="entry name" value="Thioredoxin-like"/>
    <property type="match status" value="1"/>
</dbReference>
<dbReference type="CDD" id="cd00340">
    <property type="entry name" value="GSH_Peroxidase"/>
    <property type="match status" value="1"/>
</dbReference>
<dbReference type="Pfam" id="PF00255">
    <property type="entry name" value="GSHPx"/>
    <property type="match status" value="1"/>
</dbReference>
<dbReference type="InterPro" id="IPR029759">
    <property type="entry name" value="GPX_AS"/>
</dbReference>
<dbReference type="PANTHER" id="PTHR11592:SF44">
    <property type="entry name" value="GLUTATHIONE PEROXIDASE"/>
    <property type="match status" value="1"/>
</dbReference>
<dbReference type="GO" id="GO:0004601">
    <property type="term" value="F:peroxidase activity"/>
    <property type="evidence" value="ECO:0007669"/>
    <property type="project" value="UniProtKB-KW"/>
</dbReference>
<comment type="caution">
    <text evidence="7">The sequence shown here is derived from an EMBL/GenBank/DDBJ whole genome shotgun (WGS) entry which is preliminary data.</text>
</comment>
<keyword evidence="8" id="KW-1185">Reference proteome</keyword>
<dbReference type="PRINTS" id="PR01011">
    <property type="entry name" value="GLUTPROXDASE"/>
</dbReference>
<dbReference type="Gene3D" id="3.40.30.10">
    <property type="entry name" value="Glutaredoxin"/>
    <property type="match status" value="1"/>
</dbReference>
<dbReference type="PIRSF" id="PIRSF000303">
    <property type="entry name" value="Glutathion_perox"/>
    <property type="match status" value="1"/>
</dbReference>
<dbReference type="OrthoDB" id="9785502at2"/>
<dbReference type="EMBL" id="LQQU01000017">
    <property type="protein sequence ID" value="KZE32796.1"/>
    <property type="molecule type" value="Genomic_DNA"/>
</dbReference>
<accession>A0A163CMI7</accession>
<dbReference type="InterPro" id="IPR036249">
    <property type="entry name" value="Thioredoxin-like_sf"/>
</dbReference>
<evidence type="ECO:0000256" key="5">
    <source>
        <dbReference type="RuleBase" id="RU000499"/>
    </source>
</evidence>
<dbReference type="Proteomes" id="UP000076625">
    <property type="component" value="Unassembled WGS sequence"/>
</dbReference>
<evidence type="ECO:0000256" key="6">
    <source>
        <dbReference type="SAM" id="SignalP"/>
    </source>
</evidence>
<gene>
    <name evidence="7" type="ORF">AVW16_10440</name>
</gene>
<dbReference type="PROSITE" id="PS00460">
    <property type="entry name" value="GLUTATHIONE_PEROXID_1"/>
    <property type="match status" value="1"/>
</dbReference>
<keyword evidence="3 5" id="KW-0560">Oxidoreductase</keyword>
<proteinExistence type="inferred from homology"/>
<dbReference type="InterPro" id="IPR000889">
    <property type="entry name" value="Glutathione_peroxidase"/>
</dbReference>
<feature type="active site" evidence="4">
    <location>
        <position position="55"/>
    </location>
</feature>
<dbReference type="RefSeq" id="WP_066611743.1">
    <property type="nucleotide sequence ID" value="NZ_LQQU01000017.1"/>
</dbReference>
<evidence type="ECO:0000313" key="7">
    <source>
        <dbReference type="EMBL" id="KZE32796.1"/>
    </source>
</evidence>